<proteinExistence type="predicted"/>
<evidence type="ECO:0000259" key="1">
    <source>
        <dbReference type="Pfam" id="PF01261"/>
    </source>
</evidence>
<evidence type="ECO:0000313" key="2">
    <source>
        <dbReference type="EMBL" id="QLL05076.1"/>
    </source>
</evidence>
<dbReference type="InterPro" id="IPR013022">
    <property type="entry name" value="Xyl_isomerase-like_TIM-brl"/>
</dbReference>
<name>A0A7D6I3P8_9MYCO</name>
<dbReference type="Gene3D" id="3.20.20.150">
    <property type="entry name" value="Divalent-metal-dependent TIM barrel enzymes"/>
    <property type="match status" value="1"/>
</dbReference>
<dbReference type="AlphaFoldDB" id="A0A7D6I3P8"/>
<dbReference type="Proteomes" id="UP000510682">
    <property type="component" value="Chromosome"/>
</dbReference>
<dbReference type="Pfam" id="PF01261">
    <property type="entry name" value="AP_endonuc_2"/>
    <property type="match status" value="1"/>
</dbReference>
<organism evidence="2 3">
    <name type="scientific">Mycobacterium vicinigordonae</name>
    <dbReference type="NCBI Taxonomy" id="1719132"/>
    <lineage>
        <taxon>Bacteria</taxon>
        <taxon>Bacillati</taxon>
        <taxon>Actinomycetota</taxon>
        <taxon>Actinomycetes</taxon>
        <taxon>Mycobacteriales</taxon>
        <taxon>Mycobacteriaceae</taxon>
        <taxon>Mycobacterium</taxon>
    </lineage>
</organism>
<dbReference type="KEGG" id="mgor:H0P51_14290"/>
<accession>A0A7D6I3P8</accession>
<dbReference type="InterPro" id="IPR036237">
    <property type="entry name" value="Xyl_isomerase-like_sf"/>
</dbReference>
<dbReference type="PANTHER" id="PTHR12110:SF48">
    <property type="entry name" value="BLL3656 PROTEIN"/>
    <property type="match status" value="1"/>
</dbReference>
<dbReference type="EMBL" id="CP059165">
    <property type="protein sequence ID" value="QLL05076.1"/>
    <property type="molecule type" value="Genomic_DNA"/>
</dbReference>
<keyword evidence="2" id="KW-0413">Isomerase</keyword>
<evidence type="ECO:0000313" key="3">
    <source>
        <dbReference type="Proteomes" id="UP000510682"/>
    </source>
</evidence>
<dbReference type="SUPFAM" id="SSF51658">
    <property type="entry name" value="Xylose isomerase-like"/>
    <property type="match status" value="1"/>
</dbReference>
<reference evidence="2" key="1">
    <citation type="submission" date="2020-07" db="EMBL/GenBank/DDBJ databases">
        <title>Description of Mycobacterium gordonae subsp. intergordonae subsp.nov. and Mycobacterium gordonae subsp. gordonae subsp. nov.</title>
        <authorList>
            <person name="Huang H."/>
        </authorList>
    </citation>
    <scope>NUCLEOTIDE SEQUENCE [LARGE SCALE GENOMIC DNA]</scope>
    <source>
        <strain evidence="2">24T</strain>
    </source>
</reference>
<dbReference type="InterPro" id="IPR050312">
    <property type="entry name" value="IolE/XylAMocC-like"/>
</dbReference>
<keyword evidence="3" id="KW-1185">Reference proteome</keyword>
<dbReference type="PANTHER" id="PTHR12110">
    <property type="entry name" value="HYDROXYPYRUVATE ISOMERASE"/>
    <property type="match status" value="1"/>
</dbReference>
<protein>
    <submittedName>
        <fullName evidence="2">Sugar phosphate isomerase/epimerase</fullName>
    </submittedName>
</protein>
<gene>
    <name evidence="2" type="ORF">H0P51_14290</name>
</gene>
<sequence>MSGDHMDRLAVGFLSVFGLPPVEFVDLAADLGCRHISLFLRGLPLASLGYPRFSLAHDAALRRNLRAALQHRGVTITLGDGFLVLPDSDVASLAIDLDVLAELGAPCINVVSLDPDRARTFDQFAELAGFAAQRSLRTLVEPVPSLTIGDLPTAVAAVRHVGRSDFQLLIDAMHLIRSGSTPGDLAAVDPDYVGYAQINDTTLQPRLPNYMEEAMFERMVPGDGELPLPQILAALPPGLVVEVEVPQRSLALAGISPFDRLAPCIEATRRLLSQSKTG</sequence>
<feature type="domain" description="Xylose isomerase-like TIM barrel" evidence="1">
    <location>
        <begin position="25"/>
        <end position="246"/>
    </location>
</feature>
<dbReference type="GO" id="GO:0016853">
    <property type="term" value="F:isomerase activity"/>
    <property type="evidence" value="ECO:0007669"/>
    <property type="project" value="UniProtKB-KW"/>
</dbReference>
<reference evidence="2" key="2">
    <citation type="submission" date="2020-07" db="EMBL/GenBank/DDBJ databases">
        <authorList>
            <person name="Yu X."/>
        </authorList>
    </citation>
    <scope>NUCLEOTIDE SEQUENCE [LARGE SCALE GENOMIC DNA]</scope>
    <source>
        <strain evidence="2">24T</strain>
    </source>
</reference>